<dbReference type="EMBL" id="FTNO01000003">
    <property type="protein sequence ID" value="SIR67599.1"/>
    <property type="molecule type" value="Genomic_DNA"/>
</dbReference>
<proteinExistence type="predicted"/>
<dbReference type="Proteomes" id="UP000186914">
    <property type="component" value="Unassembled WGS sequence"/>
</dbReference>
<dbReference type="Pfam" id="PF09712">
    <property type="entry name" value="PHA_synth_III_E"/>
    <property type="match status" value="1"/>
</dbReference>
<evidence type="ECO:0000313" key="5">
    <source>
        <dbReference type="EMBL" id="SIR67599.1"/>
    </source>
</evidence>
<gene>
    <name evidence="5" type="ORF">SAMN05421858_3282</name>
</gene>
<dbReference type="AlphaFoldDB" id="A0A1N7CVK0"/>
<keyword evidence="6" id="KW-1185">Reference proteome</keyword>
<accession>A0A1N7CVK0</accession>
<keyword evidence="4" id="KW-0175">Coiled coil</keyword>
<evidence type="ECO:0000256" key="3">
    <source>
        <dbReference type="ARBA" id="ARBA00022752"/>
    </source>
</evidence>
<dbReference type="OrthoDB" id="200001at2157"/>
<name>A0A1N7CVK0_9EURY</name>
<comment type="pathway">
    <text evidence="1">Biopolymer metabolism; poly-(R)-3-hydroxybutanoate biosynthesis.</text>
</comment>
<evidence type="ECO:0000256" key="1">
    <source>
        <dbReference type="ARBA" id="ARBA00004683"/>
    </source>
</evidence>
<feature type="coiled-coil region" evidence="4">
    <location>
        <begin position="147"/>
        <end position="174"/>
    </location>
</feature>
<evidence type="ECO:0000313" key="6">
    <source>
        <dbReference type="Proteomes" id="UP000186914"/>
    </source>
</evidence>
<reference evidence="6" key="1">
    <citation type="submission" date="2017-01" db="EMBL/GenBank/DDBJ databases">
        <authorList>
            <person name="Varghese N."/>
            <person name="Submissions S."/>
        </authorList>
    </citation>
    <scope>NUCLEOTIDE SEQUENCE [LARGE SCALE GENOMIC DNA]</scope>
    <source>
        <strain evidence="6">CGMCC 1.7737</strain>
    </source>
</reference>
<dbReference type="InterPro" id="IPR010123">
    <property type="entry name" value="PHA_synth_III_E"/>
</dbReference>
<evidence type="ECO:0000256" key="4">
    <source>
        <dbReference type="SAM" id="Coils"/>
    </source>
</evidence>
<protein>
    <recommendedName>
        <fullName evidence="2">Poly(3-hydroxyalkanoate) polymerase subunit PhaE</fullName>
    </recommendedName>
</protein>
<sequence length="178" mass="20307">MTNASENWNEYMGEMNEAFLESLERNVEAQTAFVDSWMNAFESPESDEITEDGMKGYVGAYEAWMNAAQKQFERINDALEGEDVPIDEFRDIWLKAANDAFKEVTTTSAFSSMTGESVENSMAYKQTVDEATEQTLSTFGLPTESDIQEVGERLLELERRQHGIEQKLDRILEEIESE</sequence>
<organism evidence="5 6">
    <name type="scientific">Haladaptatus litoreus</name>
    <dbReference type="NCBI Taxonomy" id="553468"/>
    <lineage>
        <taxon>Archaea</taxon>
        <taxon>Methanobacteriati</taxon>
        <taxon>Methanobacteriota</taxon>
        <taxon>Stenosarchaea group</taxon>
        <taxon>Halobacteria</taxon>
        <taxon>Halobacteriales</taxon>
        <taxon>Haladaptataceae</taxon>
        <taxon>Haladaptatus</taxon>
    </lineage>
</organism>
<keyword evidence="3" id="KW-0583">PHB biosynthesis</keyword>
<dbReference type="GO" id="GO:0042619">
    <property type="term" value="P:poly-hydroxybutyrate biosynthetic process"/>
    <property type="evidence" value="ECO:0007669"/>
    <property type="project" value="UniProtKB-KW"/>
</dbReference>
<dbReference type="RefSeq" id="WP_076431206.1">
    <property type="nucleotide sequence ID" value="NZ_FTNO01000003.1"/>
</dbReference>
<dbReference type="UniPathway" id="UPA00917"/>
<evidence type="ECO:0000256" key="2">
    <source>
        <dbReference type="ARBA" id="ARBA00019066"/>
    </source>
</evidence>